<dbReference type="EMBL" id="FODY01000001">
    <property type="protein sequence ID" value="SEO26924.1"/>
    <property type="molecule type" value="Genomic_DNA"/>
</dbReference>
<proteinExistence type="predicted"/>
<feature type="transmembrane region" description="Helical" evidence="1">
    <location>
        <begin position="29"/>
        <end position="46"/>
    </location>
</feature>
<protein>
    <submittedName>
        <fullName evidence="2">Stage III sporulation protein AG</fullName>
    </submittedName>
</protein>
<organism evidence="2 3">
    <name type="scientific">Propionispora vibrioides</name>
    <dbReference type="NCBI Taxonomy" id="112903"/>
    <lineage>
        <taxon>Bacteria</taxon>
        <taxon>Bacillati</taxon>
        <taxon>Bacillota</taxon>
        <taxon>Negativicutes</taxon>
        <taxon>Selenomonadales</taxon>
        <taxon>Sporomusaceae</taxon>
        <taxon>Propionispora</taxon>
    </lineage>
</organism>
<dbReference type="OrthoDB" id="1634070at2"/>
<accession>A0A1H8NBE0</accession>
<keyword evidence="1" id="KW-1133">Transmembrane helix</keyword>
<evidence type="ECO:0000256" key="1">
    <source>
        <dbReference type="SAM" id="Phobius"/>
    </source>
</evidence>
<dbReference type="RefSeq" id="WP_091743374.1">
    <property type="nucleotide sequence ID" value="NZ_FODY01000001.1"/>
</dbReference>
<keyword evidence="1" id="KW-0472">Membrane</keyword>
<evidence type="ECO:0000313" key="3">
    <source>
        <dbReference type="Proteomes" id="UP000198847"/>
    </source>
</evidence>
<dbReference type="Proteomes" id="UP000198847">
    <property type="component" value="Unassembled WGS sequence"/>
</dbReference>
<name>A0A1H8NBE0_9FIRM</name>
<keyword evidence="3" id="KW-1185">Reference proteome</keyword>
<keyword evidence="1" id="KW-0812">Transmembrane</keyword>
<evidence type="ECO:0000313" key="2">
    <source>
        <dbReference type="EMBL" id="SEO26924.1"/>
    </source>
</evidence>
<gene>
    <name evidence="2" type="ORF">SAMN04490178_10132</name>
</gene>
<dbReference type="AlphaFoldDB" id="A0A1H8NBE0"/>
<sequence>MRSLDEIVNKGRALWPFQLFRQGVITTRLIWLGVLGVALLLISHYFEAETVIPRTKEPADIGNRMPVSVQAGSYEEMLEAKLVNLLSKVNGAGTVTVSVTLEAGNTQEYAQNVTKETKTVSEKDTTGGVRTTTEVKETEQVLLTREAGADKPVVVREIKPAIKGVLVVADGAYDSTVKANLIKAIEGGLGIPPYKITVLPQKR</sequence>
<dbReference type="STRING" id="112903.SAMN04490178_10132"/>
<reference evidence="2 3" key="1">
    <citation type="submission" date="2016-10" db="EMBL/GenBank/DDBJ databases">
        <authorList>
            <person name="de Groot N.N."/>
        </authorList>
    </citation>
    <scope>NUCLEOTIDE SEQUENCE [LARGE SCALE GENOMIC DNA]</scope>
    <source>
        <strain evidence="2 3">DSM 13305</strain>
    </source>
</reference>